<feature type="signal peptide" evidence="3">
    <location>
        <begin position="1"/>
        <end position="31"/>
    </location>
</feature>
<protein>
    <submittedName>
        <fullName evidence="4">Uncharacterized protein</fullName>
    </submittedName>
</protein>
<feature type="region of interest" description="Disordered" evidence="2">
    <location>
        <begin position="605"/>
        <end position="630"/>
    </location>
</feature>
<feature type="region of interest" description="Disordered" evidence="2">
    <location>
        <begin position="448"/>
        <end position="506"/>
    </location>
</feature>
<reference evidence="4 5" key="1">
    <citation type="submission" date="2017-09" db="EMBL/GenBank/DDBJ databases">
        <title>Genome sequencing of Besnoitia besnoiti strain Bb-Ger1.</title>
        <authorList>
            <person name="Schares G."/>
            <person name="Venepally P."/>
            <person name="Lorenzi H.A."/>
        </authorList>
    </citation>
    <scope>NUCLEOTIDE SEQUENCE [LARGE SCALE GENOMIC DNA]</scope>
    <source>
        <strain evidence="4 5">Bb-Ger1</strain>
    </source>
</reference>
<keyword evidence="3" id="KW-0732">Signal</keyword>
<evidence type="ECO:0000313" key="4">
    <source>
        <dbReference type="EMBL" id="PFH36259.1"/>
    </source>
</evidence>
<dbReference type="OrthoDB" id="333993at2759"/>
<name>A0A2A9MEF7_BESBE</name>
<proteinExistence type="predicted"/>
<feature type="region of interest" description="Disordered" evidence="2">
    <location>
        <begin position="388"/>
        <end position="411"/>
    </location>
</feature>
<organism evidence="4 5">
    <name type="scientific">Besnoitia besnoiti</name>
    <name type="common">Apicomplexan protozoan</name>
    <dbReference type="NCBI Taxonomy" id="94643"/>
    <lineage>
        <taxon>Eukaryota</taxon>
        <taxon>Sar</taxon>
        <taxon>Alveolata</taxon>
        <taxon>Apicomplexa</taxon>
        <taxon>Conoidasida</taxon>
        <taxon>Coccidia</taxon>
        <taxon>Eucoccidiorida</taxon>
        <taxon>Eimeriorina</taxon>
        <taxon>Sarcocystidae</taxon>
        <taxon>Besnoitia</taxon>
    </lineage>
</organism>
<keyword evidence="1" id="KW-0175">Coiled coil</keyword>
<dbReference type="Proteomes" id="UP000224006">
    <property type="component" value="Chromosome III"/>
</dbReference>
<feature type="coiled-coil region" evidence="1">
    <location>
        <begin position="344"/>
        <end position="381"/>
    </location>
</feature>
<accession>A0A2A9MEF7</accession>
<dbReference type="RefSeq" id="XP_029220268.1">
    <property type="nucleotide sequence ID" value="XM_029362902.1"/>
</dbReference>
<comment type="caution">
    <text evidence="4">The sequence shown here is derived from an EMBL/GenBank/DDBJ whole genome shotgun (WGS) entry which is preliminary data.</text>
</comment>
<evidence type="ECO:0000256" key="2">
    <source>
        <dbReference type="SAM" id="MobiDB-lite"/>
    </source>
</evidence>
<sequence>MKERCRPSIFAATPFAVFLLVATSASMPALGGASEGSVLSAAGLTSASGAVASSGGDGLSGPLSTSTLLQAISEHARAKDEPLSKSDRSALHEDAKAHIIALANEFQKKLVDPVTKAGKAVAQVAADAAAAVSAAGGGASPLANGTGFIQLNAKVSTQGARAGEEGGLSPAKAERLLGQRHSEARSRLSNKQETENTNFAFLAAERPAVAVQLQLPAGFTQQTAQEMPQAPAPVTAASAPTPAAFGAAPAAMPAAQPAVGLPAAYPAAAPPQVAVLVPSPEQRQQLQQVELARLAQVRQAILQQTQQLAAQAPQLSGYNMAGGAPAGVTGAGVMQVPQQGQQHLQDLQLQQRAIDAELEKLKALEEQVAAQEQRAAALLMNQPANLMGQQQAQALPPQASSPPQANSAPGVANPLLQSLVQPPQVLAAMPAPQAAAPAVAPQAFQGVLPQTISPPTPPAAPVAGEAAPAQPPAQEAQTETEPQQQEAAGTPVPSSPSSADVQEHGFVPPPLTFPAPPTADAAQKNAAGLHVLECQTDVAACKDNEKAVGKVKDYMNGLRATVDCACRQMLAVLVCKLIADQDELTSNGSAKLDAPEARLESCLPLGRGGDTPGDVPAADASRGDDRGGGLCDRGARAAPGGARKSFAGGAVGVAVQAERQPASFLETRARAKGNSSLGALTRAAQKAGVQVAQRLLRQVEQQRKIQADAVAAFADLIQAQPNAFSQASFLGQGAQEAVWMFASGPAEQCQQVETVIPVPLPVDTEERRMNKIHVQTPEDENQALSLVPPPTTA</sequence>
<evidence type="ECO:0000313" key="5">
    <source>
        <dbReference type="Proteomes" id="UP000224006"/>
    </source>
</evidence>
<dbReference type="VEuPathDB" id="ToxoDB:BESB_044510"/>
<keyword evidence="5" id="KW-1185">Reference proteome</keyword>
<evidence type="ECO:0000256" key="3">
    <source>
        <dbReference type="SAM" id="SignalP"/>
    </source>
</evidence>
<dbReference type="KEGG" id="bbes:BESB_044510"/>
<dbReference type="EMBL" id="NWUJ01000003">
    <property type="protein sequence ID" value="PFH36259.1"/>
    <property type="molecule type" value="Genomic_DNA"/>
</dbReference>
<feature type="compositionally biased region" description="Low complexity" evidence="2">
    <location>
        <begin position="389"/>
        <end position="411"/>
    </location>
</feature>
<dbReference type="GeneID" id="40309381"/>
<feature type="chain" id="PRO_5012179739" evidence="3">
    <location>
        <begin position="32"/>
        <end position="793"/>
    </location>
</feature>
<feature type="compositionally biased region" description="Low complexity" evidence="2">
    <location>
        <begin position="461"/>
        <end position="490"/>
    </location>
</feature>
<gene>
    <name evidence="4" type="ORF">BESB_044510</name>
</gene>
<evidence type="ECO:0000256" key="1">
    <source>
        <dbReference type="SAM" id="Coils"/>
    </source>
</evidence>
<dbReference type="AlphaFoldDB" id="A0A2A9MEF7"/>